<proteinExistence type="predicted"/>
<organism evidence="2">
    <name type="scientific">marine metagenome</name>
    <dbReference type="NCBI Taxonomy" id="408172"/>
    <lineage>
        <taxon>unclassified sequences</taxon>
        <taxon>metagenomes</taxon>
        <taxon>ecological metagenomes</taxon>
    </lineage>
</organism>
<evidence type="ECO:0000256" key="1">
    <source>
        <dbReference type="SAM" id="Phobius"/>
    </source>
</evidence>
<keyword evidence="1" id="KW-0472">Membrane</keyword>
<accession>A0A382FID7</accession>
<gene>
    <name evidence="2" type="ORF">METZ01_LOCUS215216</name>
</gene>
<evidence type="ECO:0000313" key="2">
    <source>
        <dbReference type="EMBL" id="SVB62362.1"/>
    </source>
</evidence>
<sequence length="113" mass="12164">MGVRAMNVDPETRFLAYGLLFGAMGAGLAAHYIYKKAAPVVTGAFESEDQDEFDRMPGATQIVDNMMERTNANAVLFEKNDPTLWPAGGLTVVNIVDAIKAANNLPDFPTATI</sequence>
<name>A0A382FID7_9ZZZZ</name>
<reference evidence="2" key="1">
    <citation type="submission" date="2018-05" db="EMBL/GenBank/DDBJ databases">
        <authorList>
            <person name="Lanie J.A."/>
            <person name="Ng W.-L."/>
            <person name="Kazmierczak K.M."/>
            <person name="Andrzejewski T.M."/>
            <person name="Davidsen T.M."/>
            <person name="Wayne K.J."/>
            <person name="Tettelin H."/>
            <person name="Glass J.I."/>
            <person name="Rusch D."/>
            <person name="Podicherti R."/>
            <person name="Tsui H.-C.T."/>
            <person name="Winkler M.E."/>
        </authorList>
    </citation>
    <scope>NUCLEOTIDE SEQUENCE</scope>
</reference>
<keyword evidence="1" id="KW-0812">Transmembrane</keyword>
<feature type="transmembrane region" description="Helical" evidence="1">
    <location>
        <begin position="14"/>
        <end position="34"/>
    </location>
</feature>
<dbReference type="EMBL" id="UINC01049965">
    <property type="protein sequence ID" value="SVB62362.1"/>
    <property type="molecule type" value="Genomic_DNA"/>
</dbReference>
<protein>
    <submittedName>
        <fullName evidence="2">Uncharacterized protein</fullName>
    </submittedName>
</protein>
<dbReference type="AlphaFoldDB" id="A0A382FID7"/>
<keyword evidence="1" id="KW-1133">Transmembrane helix</keyword>